<dbReference type="PROSITE" id="PS51746">
    <property type="entry name" value="PPM_2"/>
    <property type="match status" value="1"/>
</dbReference>
<sequence>MNKTETRSANVSPLLISKIEKFLISYQDDLKKPKRIRPSHSSPFSSMMLAESLSSGVPDPTTANAFNTSRVVLRRSANKPKSAYDGVPLSNYRLKFTDIRAEVFDWINHFLWLKKCPIELATIIANHISLKMAEEIAKDLNPSQIQQTKNQQPDDGGESASSTSEDGQAKSQTDSTLGEVPSSLNPFSNEADTVDCAISLESLNRPYQSDLPSALHSHDVAQKSRNMVDNYLTDLGSDPQKAVQMVNDYLDSPSRESQPFTSSIHAMQNLRSSMEDRHVVIHNLNKALDLDLPNQYSYYAIFDGHAGIDAASFSTAHLHLYLVESESFRSGNIEEAFRQAFLKTDALYTKRCKEDGVHQLKPSGTTALCLLIENNKTVYLAWAGDSQAVLVRNGVHEEIMLPHKPDLQSEKNRIQKQGGFVIYSDTWRVNGVLSVTRAIGDPDHKSVIISDPSFSTFEIDPSLDFLVLGCDGLFDHLTGQDITSYVFEYLCRNETNDPEKVIEGVSKFLSEQAIKEGSSDNITSIVIFFKPFEQLISTGFPSAPIASSEAAPNIAEHVSESPNTTTLPTTNGGHFPYTDFAELPIGTNYKLAPEGNSEEISIKPTEINQSLPEVSQSMDEKTEQDQISNSLKLDTEIAIDSERISDLDENLEQLESNQSEKIDERICEPKSMDLDRQDSDDENKVGDVNDVDINLDDGSDDNQDEDLEEEKCEDEFDFVQTNNNTIIDLGCKDKTVEDLASSADDLIETKLNLALENGETNNHNDDANQIFSLNKFLESNCNNSGDQSCDEKADDLISVDPDQTAQISPTISNINSKTSVDDNNKVETNPFVDFDQCLQPHRNQQELFTMNHSNIDLNLEFEQQPSNEIDRLLSEQSNINRLENNEISVGEDFIRSVNSFEPNQLIEKHSDENLQNVEKNTNEDLLSNDAASNKIDSLKSSLMTDSDQILNKDKFSEQNSKMFTDRIIDSIETSKNNDDTSMKVNLPMNTDDRHESIEQGSDSNFIDHFESSNLLKEISVLEQSSREIDPISLTESNGENFNENLSTEGLTKNLICESFIEDDSKIMENDSKMTENDSKMTENDSKIMENDSKITENDSKITENDSKIMENNPKMMENDPSSFSPIHSNNLDIKTDSFIEHNTNQIVKDAMNETVASFTSIANDFQPAEMSNNVGNKTREDIENHDHIPNKTDILLDLMSTSNTAISKDDTIPDPLLAITQTNGYEKIDPHEGSVSVEKTVEKDEVNEIPERFTNDSPVQPNLINSVEKQEDMDKQFDEKQILKEKSFETDEKPKIQKKTEIKASTTAIKKATNVGSKISASIASKATNASKISSATNPGIKSVSSVPKTSKATTKPSSNTNSSSSRLLNRSIESSPKNQQKIESTFKKPLVTSKISSKLNTQTTKAPSSSIGSRVTSAKSTIAAAKVSTASGNTKPLPTKSLASKSIDGKPAVTSTEAKKNIPPKTIATRTTTNSSTSNVLKKPTTAKISTVTSKVGSFRTNVAVSAPKSTSGSVEKKATQVKPLTSSANRSIKKPSSSDLKNSNTTNAIKKTVPPRSTTAVGKSNGVTPKSKNDGENPVEIIKSVKPVSSMTSNSSSTSITPTSLTSSIHKRNNFNGTETSLKQELEDAVMNAMNNASAASFSHTESMNNE</sequence>
<dbReference type="Pfam" id="PF00481">
    <property type="entry name" value="PP2C"/>
    <property type="match status" value="1"/>
</dbReference>
<keyword evidence="9" id="KW-1185">Reference proteome</keyword>
<feature type="compositionally biased region" description="Low complexity" evidence="5">
    <location>
        <begin position="1470"/>
        <end position="1480"/>
    </location>
</feature>
<dbReference type="EMBL" id="WVUK01000065">
    <property type="protein sequence ID" value="KAF7488937.1"/>
    <property type="molecule type" value="Genomic_DNA"/>
</dbReference>
<dbReference type="EnsemblMetazoa" id="SSS_429s_mrna">
    <property type="protein sequence ID" value="KAF7488937.1"/>
    <property type="gene ID" value="SSS_429"/>
</dbReference>
<evidence type="ECO:0000256" key="5">
    <source>
        <dbReference type="SAM" id="MobiDB-lite"/>
    </source>
</evidence>
<feature type="domain" description="PPM-type phosphatase" evidence="6">
    <location>
        <begin position="261"/>
        <end position="529"/>
    </location>
</feature>
<protein>
    <submittedName>
        <fullName evidence="7">Protein phosphatase 1E</fullName>
    </submittedName>
</protein>
<dbReference type="GO" id="GO:0046872">
    <property type="term" value="F:metal ion binding"/>
    <property type="evidence" value="ECO:0007669"/>
    <property type="project" value="UniProtKB-KW"/>
</dbReference>
<dbReference type="InterPro" id="IPR036457">
    <property type="entry name" value="PPM-type-like_dom_sf"/>
</dbReference>
<feature type="region of interest" description="Disordered" evidence="5">
    <location>
        <begin position="1508"/>
        <end position="1626"/>
    </location>
</feature>
<dbReference type="InterPro" id="IPR015655">
    <property type="entry name" value="PP2C"/>
</dbReference>
<reference evidence="7" key="2">
    <citation type="submission" date="2020-01" db="EMBL/GenBank/DDBJ databases">
        <authorList>
            <person name="Korhonen P.K.K."/>
            <person name="Guangxu M.G."/>
            <person name="Wang T.W."/>
            <person name="Stroehlein A.J.S."/>
            <person name="Young N.D."/>
            <person name="Ang C.-S.A."/>
            <person name="Fernando D.W.F."/>
            <person name="Lu H.L."/>
            <person name="Taylor S.T."/>
            <person name="Ehtesham M.E.M."/>
            <person name="Najaraj S.H.N."/>
            <person name="Harsha G.H.G."/>
            <person name="Madugundu A.M."/>
            <person name="Renuse S.R."/>
            <person name="Holt D.H."/>
            <person name="Pandey A.P."/>
            <person name="Papenfuss A.P."/>
            <person name="Gasser R.B.G."/>
            <person name="Fischer K.F."/>
        </authorList>
    </citation>
    <scope>NUCLEOTIDE SEQUENCE</scope>
    <source>
        <strain evidence="7">SSS_KF_BRIS2020</strain>
    </source>
</reference>
<feature type="region of interest" description="Disordered" evidence="5">
    <location>
        <begin position="612"/>
        <end position="633"/>
    </location>
</feature>
<proteinExistence type="inferred from homology"/>
<dbReference type="SUPFAM" id="SSF81606">
    <property type="entry name" value="PP2C-like"/>
    <property type="match status" value="1"/>
</dbReference>
<name>A0A834V945_SARSC</name>
<feature type="compositionally biased region" description="Low complexity" evidence="5">
    <location>
        <begin position="1328"/>
        <end position="1366"/>
    </location>
</feature>
<dbReference type="SMART" id="SM00331">
    <property type="entry name" value="PP2C_SIG"/>
    <property type="match status" value="1"/>
</dbReference>
<feature type="compositionally biased region" description="Polar residues" evidence="5">
    <location>
        <begin position="1429"/>
        <end position="1445"/>
    </location>
</feature>
<evidence type="ECO:0000313" key="9">
    <source>
        <dbReference type="Proteomes" id="UP000070412"/>
    </source>
</evidence>
<organism evidence="7">
    <name type="scientific">Sarcoptes scabiei</name>
    <name type="common">Itch mite</name>
    <name type="synonym">Acarus scabiei</name>
    <dbReference type="NCBI Taxonomy" id="52283"/>
    <lineage>
        <taxon>Eukaryota</taxon>
        <taxon>Metazoa</taxon>
        <taxon>Ecdysozoa</taxon>
        <taxon>Arthropoda</taxon>
        <taxon>Chelicerata</taxon>
        <taxon>Arachnida</taxon>
        <taxon>Acari</taxon>
        <taxon>Acariformes</taxon>
        <taxon>Sarcoptiformes</taxon>
        <taxon>Astigmata</taxon>
        <taxon>Psoroptidia</taxon>
        <taxon>Sarcoptoidea</taxon>
        <taxon>Sarcoptidae</taxon>
        <taxon>Sarcoptinae</taxon>
        <taxon>Sarcoptes</taxon>
    </lineage>
</organism>
<reference evidence="9" key="1">
    <citation type="journal article" date="2020" name="PLoS Negl. Trop. Dis.">
        <title>High-quality nuclear genome for Sarcoptes scabiei-A critical resource for a neglected parasite.</title>
        <authorList>
            <person name="Korhonen P.K."/>
            <person name="Gasser R.B."/>
            <person name="Ma G."/>
            <person name="Wang T."/>
            <person name="Stroehlein A.J."/>
            <person name="Young N.D."/>
            <person name="Ang C.S."/>
            <person name="Fernando D.D."/>
            <person name="Lu H.C."/>
            <person name="Taylor S."/>
            <person name="Reynolds S.L."/>
            <person name="Mofiz E."/>
            <person name="Najaraj S.H."/>
            <person name="Gowda H."/>
            <person name="Madugundu A."/>
            <person name="Renuse S."/>
            <person name="Holt D."/>
            <person name="Pandey A."/>
            <person name="Papenfuss A.T."/>
            <person name="Fischer K."/>
        </authorList>
    </citation>
    <scope>NUCLEOTIDE SEQUENCE [LARGE SCALE GENOMIC DNA]</scope>
</reference>
<evidence type="ECO:0000256" key="2">
    <source>
        <dbReference type="ARBA" id="ARBA00022801"/>
    </source>
</evidence>
<feature type="region of interest" description="Disordered" evidence="5">
    <location>
        <begin position="652"/>
        <end position="708"/>
    </location>
</feature>
<feature type="compositionally biased region" description="Polar residues" evidence="5">
    <location>
        <begin position="1524"/>
        <end position="1572"/>
    </location>
</feature>
<accession>A0A834V945</accession>
<feature type="region of interest" description="Disordered" evidence="5">
    <location>
        <begin position="1328"/>
        <end position="1387"/>
    </location>
</feature>
<reference evidence="8" key="3">
    <citation type="submission" date="2022-06" db="UniProtKB">
        <authorList>
            <consortium name="EnsemblMetazoa"/>
        </authorList>
    </citation>
    <scope>IDENTIFICATION</scope>
</reference>
<keyword evidence="1" id="KW-0479">Metal-binding</keyword>
<dbReference type="Proteomes" id="UP000070412">
    <property type="component" value="Unassembled WGS sequence"/>
</dbReference>
<keyword evidence="3 4" id="KW-0904">Protein phosphatase</keyword>
<dbReference type="CDD" id="cd00143">
    <property type="entry name" value="PP2Cc"/>
    <property type="match status" value="1"/>
</dbReference>
<dbReference type="InterPro" id="IPR001932">
    <property type="entry name" value="PPM-type_phosphatase-like_dom"/>
</dbReference>
<evidence type="ECO:0000259" key="6">
    <source>
        <dbReference type="PROSITE" id="PS51746"/>
    </source>
</evidence>
<feature type="compositionally biased region" description="Acidic residues" evidence="5">
    <location>
        <begin position="689"/>
        <end position="708"/>
    </location>
</feature>
<evidence type="ECO:0000256" key="3">
    <source>
        <dbReference type="ARBA" id="ARBA00022912"/>
    </source>
</evidence>
<dbReference type="PANTHER" id="PTHR13832:SF818">
    <property type="entry name" value="SD03870P"/>
    <property type="match status" value="1"/>
</dbReference>
<dbReference type="OrthoDB" id="416093at2759"/>
<dbReference type="GO" id="GO:0004722">
    <property type="term" value="F:protein serine/threonine phosphatase activity"/>
    <property type="evidence" value="ECO:0007669"/>
    <property type="project" value="InterPro"/>
</dbReference>
<feature type="compositionally biased region" description="Low complexity" evidence="5">
    <location>
        <begin position="1591"/>
        <end position="1610"/>
    </location>
</feature>
<dbReference type="InterPro" id="IPR000222">
    <property type="entry name" value="PP2C_BS"/>
</dbReference>
<feature type="region of interest" description="Disordered" evidence="5">
    <location>
        <begin position="1429"/>
        <end position="1481"/>
    </location>
</feature>
<evidence type="ECO:0000256" key="4">
    <source>
        <dbReference type="RuleBase" id="RU003465"/>
    </source>
</evidence>
<dbReference type="PANTHER" id="PTHR13832">
    <property type="entry name" value="PROTEIN PHOSPHATASE 2C"/>
    <property type="match status" value="1"/>
</dbReference>
<feature type="compositionally biased region" description="Polar residues" evidence="5">
    <location>
        <begin position="1367"/>
        <end position="1384"/>
    </location>
</feature>
<comment type="similarity">
    <text evidence="4">Belongs to the PP2C family.</text>
</comment>
<dbReference type="Gene3D" id="3.60.40.10">
    <property type="entry name" value="PPM-type phosphatase domain"/>
    <property type="match status" value="1"/>
</dbReference>
<evidence type="ECO:0000256" key="1">
    <source>
        <dbReference type="ARBA" id="ARBA00022723"/>
    </source>
</evidence>
<evidence type="ECO:0000313" key="8">
    <source>
        <dbReference type="EnsemblMetazoa" id="KAF7488937.1"/>
    </source>
</evidence>
<dbReference type="PROSITE" id="PS01032">
    <property type="entry name" value="PPM_1"/>
    <property type="match status" value="1"/>
</dbReference>
<feature type="compositionally biased region" description="Polar residues" evidence="5">
    <location>
        <begin position="1616"/>
        <end position="1625"/>
    </location>
</feature>
<gene>
    <name evidence="7" type="primary">SSS_429g</name>
    <name evidence="7" type="ORF">SSS_429</name>
</gene>
<feature type="compositionally biased region" description="Basic and acidic residues" evidence="5">
    <location>
        <begin position="658"/>
        <end position="687"/>
    </location>
</feature>
<dbReference type="SMART" id="SM00332">
    <property type="entry name" value="PP2Cc"/>
    <property type="match status" value="1"/>
</dbReference>
<evidence type="ECO:0000313" key="7">
    <source>
        <dbReference type="EMBL" id="KAF7488937.1"/>
    </source>
</evidence>
<keyword evidence="2 4" id="KW-0378">Hydrolase</keyword>
<feature type="region of interest" description="Disordered" evidence="5">
    <location>
        <begin position="144"/>
        <end position="188"/>
    </location>
</feature>